<evidence type="ECO:0000313" key="1">
    <source>
        <dbReference type="EMBL" id="WBO85227.1"/>
    </source>
</evidence>
<gene>
    <name evidence="1" type="ORF">O9Z63_03055</name>
</gene>
<name>A0ABY7PQ89_9BACT</name>
<dbReference type="Pfam" id="PF13692">
    <property type="entry name" value="Glyco_trans_1_4"/>
    <property type="match status" value="1"/>
</dbReference>
<dbReference type="PANTHER" id="PTHR12526">
    <property type="entry name" value="GLYCOSYLTRANSFERASE"/>
    <property type="match status" value="1"/>
</dbReference>
<dbReference type="Proteomes" id="UP001211872">
    <property type="component" value="Chromosome"/>
</dbReference>
<reference evidence="1 2" key="1">
    <citation type="journal article" date="2011" name="Int. J. Syst. Evol. Microbiol.">
        <title>Hymenobacter yonginensis sp. nov., isolated from a mesotrophic artificial lake.</title>
        <authorList>
            <person name="Joung Y."/>
            <person name="Cho S.H."/>
            <person name="Kim H."/>
            <person name="Kim S.B."/>
            <person name="Joh K."/>
        </authorList>
    </citation>
    <scope>NUCLEOTIDE SEQUENCE [LARGE SCALE GENOMIC DNA]</scope>
    <source>
        <strain evidence="1 2">KCTC 22745</strain>
    </source>
</reference>
<keyword evidence="2" id="KW-1185">Reference proteome</keyword>
<dbReference type="PANTHER" id="PTHR12526:SF636">
    <property type="entry name" value="BLL3647 PROTEIN"/>
    <property type="match status" value="1"/>
</dbReference>
<protein>
    <submittedName>
        <fullName evidence="1">Glycosyltransferase family 4 protein</fullName>
    </submittedName>
</protein>
<organism evidence="1 2">
    <name type="scientific">Hymenobacter yonginensis</name>
    <dbReference type="NCBI Taxonomy" id="748197"/>
    <lineage>
        <taxon>Bacteria</taxon>
        <taxon>Pseudomonadati</taxon>
        <taxon>Bacteroidota</taxon>
        <taxon>Cytophagia</taxon>
        <taxon>Cytophagales</taxon>
        <taxon>Hymenobacteraceae</taxon>
        <taxon>Hymenobacter</taxon>
    </lineage>
</organism>
<dbReference type="SUPFAM" id="SSF53756">
    <property type="entry name" value="UDP-Glycosyltransferase/glycogen phosphorylase"/>
    <property type="match status" value="1"/>
</dbReference>
<dbReference type="EMBL" id="CP115396">
    <property type="protein sequence ID" value="WBO85227.1"/>
    <property type="molecule type" value="Genomic_DNA"/>
</dbReference>
<dbReference type="RefSeq" id="WP_270127824.1">
    <property type="nucleotide sequence ID" value="NZ_CP115396.1"/>
</dbReference>
<dbReference type="CDD" id="cd03801">
    <property type="entry name" value="GT4_PimA-like"/>
    <property type="match status" value="1"/>
</dbReference>
<dbReference type="Gene3D" id="3.40.50.2000">
    <property type="entry name" value="Glycogen Phosphorylase B"/>
    <property type="match status" value="1"/>
</dbReference>
<sequence length="406" mass="44195">MPTHFVTHSVVTATVAASSLRIAFVSSCSGEWGGSEELWSGTALLLAQAGHTVRAFKTNVNANHPRLVALRAAGCPITDLTPAVTLRKRITNRLLPYRRQYTWRKISQQLLKRGLRALEPQLTVISQGSNYDGFVLADVCRSMGLPYVLLSQKAIDFFLPPDLERGLVQEIYRLAQRCYFVSRHNLELTELQLGMRLPEAEVVWNPYNVPFAGELAWPPPTAAEVVQLACVARLHVPDKGQDLLLQVLAQPKWRQRAVHVTLYGDGPDEAAIQEMIAFLGLQDKVSFGGHTSDVAGIWRSHHALILPSRHEGLPLALVEAMLSGRPTIAADAGGIAELLTDEVTGFLAAAATVSALDEALERAWAAQAAWPRLGAEAARQARATVPTDAPRLLAQKLLNLVAVSAS</sequence>
<accession>A0ABY7PQ89</accession>
<proteinExistence type="predicted"/>
<evidence type="ECO:0000313" key="2">
    <source>
        <dbReference type="Proteomes" id="UP001211872"/>
    </source>
</evidence>